<dbReference type="CDD" id="cd04301">
    <property type="entry name" value="NAT_SF"/>
    <property type="match status" value="1"/>
</dbReference>
<dbReference type="InterPro" id="IPR000182">
    <property type="entry name" value="GNAT_dom"/>
</dbReference>
<comment type="caution">
    <text evidence="2">The sequence shown here is derived from an EMBL/GenBank/DDBJ whole genome shotgun (WGS) entry which is preliminary data.</text>
</comment>
<accession>A0AAD4QAZ7</accession>
<reference evidence="2" key="1">
    <citation type="submission" date="2022-01" db="EMBL/GenBank/DDBJ databases">
        <title>Comparative genomics reveals a dynamic genome evolution in the ectomycorrhizal milk-cap (Lactarius) mushrooms.</title>
        <authorList>
            <consortium name="DOE Joint Genome Institute"/>
            <person name="Lebreton A."/>
            <person name="Tang N."/>
            <person name="Kuo A."/>
            <person name="LaButti K."/>
            <person name="Drula E."/>
            <person name="Barry K."/>
            <person name="Clum A."/>
            <person name="Lipzen A."/>
            <person name="Mousain D."/>
            <person name="Ng V."/>
            <person name="Wang R."/>
            <person name="Wang X."/>
            <person name="Dai Y."/>
            <person name="Henrissat B."/>
            <person name="Grigoriev I.V."/>
            <person name="Guerin-Laguette A."/>
            <person name="Yu F."/>
            <person name="Martin F.M."/>
        </authorList>
    </citation>
    <scope>NUCLEOTIDE SEQUENCE</scope>
    <source>
        <strain evidence="2">QP</strain>
    </source>
</reference>
<protein>
    <recommendedName>
        <fullName evidence="1">N-acetyltransferase domain-containing protein</fullName>
    </recommendedName>
</protein>
<proteinExistence type="predicted"/>
<dbReference type="Proteomes" id="UP001201163">
    <property type="component" value="Unassembled WGS sequence"/>
</dbReference>
<dbReference type="Pfam" id="PF00583">
    <property type="entry name" value="Acetyltransf_1"/>
    <property type="match status" value="1"/>
</dbReference>
<keyword evidence="3" id="KW-1185">Reference proteome</keyword>
<feature type="domain" description="N-acetyltransferase" evidence="1">
    <location>
        <begin position="19"/>
        <end position="195"/>
    </location>
</feature>
<dbReference type="GO" id="GO:0016747">
    <property type="term" value="F:acyltransferase activity, transferring groups other than amino-acyl groups"/>
    <property type="evidence" value="ECO:0007669"/>
    <property type="project" value="InterPro"/>
</dbReference>
<organism evidence="2 3">
    <name type="scientific">Lactarius akahatsu</name>
    <dbReference type="NCBI Taxonomy" id="416441"/>
    <lineage>
        <taxon>Eukaryota</taxon>
        <taxon>Fungi</taxon>
        <taxon>Dikarya</taxon>
        <taxon>Basidiomycota</taxon>
        <taxon>Agaricomycotina</taxon>
        <taxon>Agaricomycetes</taxon>
        <taxon>Russulales</taxon>
        <taxon>Russulaceae</taxon>
        <taxon>Lactarius</taxon>
    </lineage>
</organism>
<sequence>MENASVSSAQLSQWSAEQFVIRTLNSSDVQNVRALHTELVPSAPALRPAFFHQFLTHPTHLCLIATLPSSDKPVACIAVSVHVPTSDLTTKRTALPPVEVHVLALGVLPAFRRRGLATRLLYTATAHLRALATKAPQLPSKHTTACSSTRIHSDVSRADSTARAFWKHVGLLEEEKVAPHYESWAGGWRDVVSVAGPIASAA</sequence>
<dbReference type="PROSITE" id="PS51186">
    <property type="entry name" value="GNAT"/>
    <property type="match status" value="1"/>
</dbReference>
<dbReference type="InterPro" id="IPR016181">
    <property type="entry name" value="Acyl_CoA_acyltransferase"/>
</dbReference>
<dbReference type="SUPFAM" id="SSF55729">
    <property type="entry name" value="Acyl-CoA N-acyltransferases (Nat)"/>
    <property type="match status" value="1"/>
</dbReference>
<dbReference type="AlphaFoldDB" id="A0AAD4QAZ7"/>
<name>A0AAD4QAZ7_9AGAM</name>
<evidence type="ECO:0000259" key="1">
    <source>
        <dbReference type="PROSITE" id="PS51186"/>
    </source>
</evidence>
<evidence type="ECO:0000313" key="2">
    <source>
        <dbReference type="EMBL" id="KAH8985686.1"/>
    </source>
</evidence>
<gene>
    <name evidence="2" type="ORF">EDB92DRAFT_1344762</name>
</gene>
<dbReference type="Gene3D" id="3.40.630.30">
    <property type="match status" value="1"/>
</dbReference>
<dbReference type="EMBL" id="JAKELL010000061">
    <property type="protein sequence ID" value="KAH8985686.1"/>
    <property type="molecule type" value="Genomic_DNA"/>
</dbReference>
<evidence type="ECO:0000313" key="3">
    <source>
        <dbReference type="Proteomes" id="UP001201163"/>
    </source>
</evidence>